<evidence type="ECO:0000256" key="1">
    <source>
        <dbReference type="SAM" id="Phobius"/>
    </source>
</evidence>
<gene>
    <name evidence="2" type="ORF">EDC19_1598</name>
</gene>
<accession>A0A4R1MLJ8</accession>
<proteinExistence type="predicted"/>
<keyword evidence="1" id="KW-0472">Membrane</keyword>
<name>A0A4R1MLJ8_9FIRM</name>
<dbReference type="OrthoDB" id="9806464at2"/>
<reference evidence="2 3" key="1">
    <citation type="submission" date="2019-03" db="EMBL/GenBank/DDBJ databases">
        <title>Genomic Encyclopedia of Type Strains, Phase IV (KMG-IV): sequencing the most valuable type-strain genomes for metagenomic binning, comparative biology and taxonomic classification.</title>
        <authorList>
            <person name="Goeker M."/>
        </authorList>
    </citation>
    <scope>NUCLEOTIDE SEQUENCE [LARGE SCALE GENOMIC DNA]</scope>
    <source>
        <strain evidence="2 3">DSM 24176</strain>
    </source>
</reference>
<dbReference type="Proteomes" id="UP000294545">
    <property type="component" value="Unassembled WGS sequence"/>
</dbReference>
<feature type="transmembrane region" description="Helical" evidence="1">
    <location>
        <begin position="7"/>
        <end position="24"/>
    </location>
</feature>
<keyword evidence="1" id="KW-0812">Transmembrane</keyword>
<evidence type="ECO:0000313" key="3">
    <source>
        <dbReference type="Proteomes" id="UP000294545"/>
    </source>
</evidence>
<sequence>MKDKWKALYLAGSIVVLIVLAVIVNPSQEEREQLNESEETQEYEDHINSNVQNGIEFSHLRGFYDAPFFLELEPVDETTIIYYTLDGSTPDPALNPDNTYKYEDLIWIDTRIGEDNILSDIRTVNYTTRNEWVPPLEEIFKGTVLRTAVYRGNQRTEDVTTQTYFVDEEVHNRYTFPIISITTDKENLFDDEKGIYIPGNHYDADDPDPMLTGNYFQRGADWERLAFIEYFKNNQSVLAQNIGIRIHGGSSRSEPQKSLRLYARSDYGNNRLSYPIYEDYPVEEYKRLILRGSGNEWGNTMFLDALAQNIVRDMSFETQESQPSIAFINGEYWGIHNIRERYDHWYFNMKYDVPTDDVVILTGNATLDTGVDGDQQHYLDMLGFIETNDIRDEENYEYVKTLMDVDNYIEYQLAQIYFANIDWPQGNIDFWRKRTDGYDPDAPYGHDGRWRWLMFDLDCSFGYWGTSYQTNSMEMASDPDYNHNGSWGGEWQWATFLFSSLLENEDFKNQFINTFADHLNTTFLSERIINEIDSFQALYEPEIQEHMKRWGKPESMDDWYESIDVFRTFARRRSRYVRSHIVERFDLSGEAYVEIKASDDFEGIIRVNSLEVSASDLPYSGYYFKDVPITIEVVPTNEEAFSGWTGDVESDDKIIEVNLEKDNNILMIQ</sequence>
<protein>
    <submittedName>
        <fullName evidence="2">Fn3 domain-containing protein</fullName>
    </submittedName>
</protein>
<keyword evidence="3" id="KW-1185">Reference proteome</keyword>
<dbReference type="EMBL" id="SMGQ01000012">
    <property type="protein sequence ID" value="TCK93405.1"/>
    <property type="molecule type" value="Genomic_DNA"/>
</dbReference>
<dbReference type="Pfam" id="PF08757">
    <property type="entry name" value="CotH"/>
    <property type="match status" value="1"/>
</dbReference>
<keyword evidence="1" id="KW-1133">Transmembrane helix</keyword>
<dbReference type="AlphaFoldDB" id="A0A4R1MLJ8"/>
<dbReference type="InterPro" id="IPR014867">
    <property type="entry name" value="Spore_coat_CotH_CotH2/3/7"/>
</dbReference>
<dbReference type="RefSeq" id="WP_132282310.1">
    <property type="nucleotide sequence ID" value="NZ_SMGQ01000012.1"/>
</dbReference>
<comment type="caution">
    <text evidence="2">The sequence shown here is derived from an EMBL/GenBank/DDBJ whole genome shotgun (WGS) entry which is preliminary data.</text>
</comment>
<evidence type="ECO:0000313" key="2">
    <source>
        <dbReference type="EMBL" id="TCK93405.1"/>
    </source>
</evidence>
<organism evidence="2 3">
    <name type="scientific">Natranaerovirga hydrolytica</name>
    <dbReference type="NCBI Taxonomy" id="680378"/>
    <lineage>
        <taxon>Bacteria</taxon>
        <taxon>Bacillati</taxon>
        <taxon>Bacillota</taxon>
        <taxon>Clostridia</taxon>
        <taxon>Lachnospirales</taxon>
        <taxon>Natranaerovirgaceae</taxon>
        <taxon>Natranaerovirga</taxon>
    </lineage>
</organism>